<dbReference type="InterPro" id="IPR006059">
    <property type="entry name" value="SBP"/>
</dbReference>
<reference evidence="6 7" key="1">
    <citation type="submission" date="2016-10" db="EMBL/GenBank/DDBJ databases">
        <authorList>
            <person name="de Groot N.N."/>
        </authorList>
    </citation>
    <scope>NUCLEOTIDE SEQUENCE [LARGE SCALE GENOMIC DNA]</scope>
    <source>
        <strain evidence="6 7">DSM 44637</strain>
    </source>
</reference>
<dbReference type="Gene3D" id="3.40.190.10">
    <property type="entry name" value="Periplasmic binding protein-like II"/>
    <property type="match status" value="1"/>
</dbReference>
<evidence type="ECO:0000256" key="5">
    <source>
        <dbReference type="SAM" id="SignalP"/>
    </source>
</evidence>
<organism evidence="6 7">
    <name type="scientific">Amycolatopsis rubida</name>
    <dbReference type="NCBI Taxonomy" id="112413"/>
    <lineage>
        <taxon>Bacteria</taxon>
        <taxon>Bacillati</taxon>
        <taxon>Actinomycetota</taxon>
        <taxon>Actinomycetes</taxon>
        <taxon>Pseudonocardiales</taxon>
        <taxon>Pseudonocardiaceae</taxon>
        <taxon>Amycolatopsis</taxon>
    </lineage>
</organism>
<feature type="signal peptide" evidence="5">
    <location>
        <begin position="1"/>
        <end position="22"/>
    </location>
</feature>
<dbReference type="AlphaFoldDB" id="A0A1I5W4R7"/>
<dbReference type="PANTHER" id="PTHR30061:SF50">
    <property type="entry name" value="MALTOSE_MALTODEXTRIN-BINDING PERIPLASMIC PROTEIN"/>
    <property type="match status" value="1"/>
</dbReference>
<dbReference type="PROSITE" id="PS51257">
    <property type="entry name" value="PROKAR_LIPOPROTEIN"/>
    <property type="match status" value="1"/>
</dbReference>
<dbReference type="RefSeq" id="WP_093575371.1">
    <property type="nucleotide sequence ID" value="NZ_FOWC01000009.1"/>
</dbReference>
<feature type="region of interest" description="Disordered" evidence="4">
    <location>
        <begin position="27"/>
        <end position="49"/>
    </location>
</feature>
<accession>A0A1I5W4R7</accession>
<dbReference type="SUPFAM" id="SSF53850">
    <property type="entry name" value="Periplasmic binding protein-like II"/>
    <property type="match status" value="1"/>
</dbReference>
<sequence length="434" mass="45993">MQQRSRRSFLSLAGTAAVGAVAAACGSNTGRPGDPPPSTAMSAGASTPSQAPKVTLQQWYHAYGEDGVQQAVKNYAASYPAAKVNVVWNPGDYDSKIVTALQNSPVPDVFEAQVKIDWVRQNQVVPLDDIIGPVKNDFSPAVLAAQTVEGKVYGIPQATDTQVLFYRKSMLQAAGVQPPQTVDELIDAASKLSKDGVKGFFAGNDGGVGTLTGPLLWSAGLDYLKNNNREVGFDDPRAAAAFGKLHTLNTNGSLLLGAPADWSDPGAFVDGLCAMQWTGLWNVPKIRDALNDDFGVLPFPKLDDSGKPSVPVGAYGAMVNAKSAHVNEAKAFVKWLWIDQTDSQLEFATRYGFHVPARQSLIDKAQTLQSGPAADVVKFVKENSHLIGGPVWTQTSNTALSDAVAKIAKEGADPVAQTKAAVTVAQSELKRLFG</sequence>
<evidence type="ECO:0000313" key="6">
    <source>
        <dbReference type="EMBL" id="SFQ14691.1"/>
    </source>
</evidence>
<evidence type="ECO:0000256" key="2">
    <source>
        <dbReference type="ARBA" id="ARBA00022448"/>
    </source>
</evidence>
<keyword evidence="3 5" id="KW-0732">Signal</keyword>
<comment type="similarity">
    <text evidence="1">Belongs to the bacterial solute-binding protein 1 family.</text>
</comment>
<dbReference type="GO" id="GO:1901982">
    <property type="term" value="F:maltose binding"/>
    <property type="evidence" value="ECO:0007669"/>
    <property type="project" value="TreeGrafter"/>
</dbReference>
<dbReference type="CDD" id="cd13585">
    <property type="entry name" value="PBP2_TMBP_like"/>
    <property type="match status" value="1"/>
</dbReference>
<dbReference type="EMBL" id="FOWC01000009">
    <property type="protein sequence ID" value="SFQ14691.1"/>
    <property type="molecule type" value="Genomic_DNA"/>
</dbReference>
<dbReference type="InterPro" id="IPR006311">
    <property type="entry name" value="TAT_signal"/>
</dbReference>
<evidence type="ECO:0000256" key="4">
    <source>
        <dbReference type="SAM" id="MobiDB-lite"/>
    </source>
</evidence>
<name>A0A1I5W4R7_9PSEU</name>
<evidence type="ECO:0000256" key="3">
    <source>
        <dbReference type="ARBA" id="ARBA00022729"/>
    </source>
</evidence>
<dbReference type="GO" id="GO:0042956">
    <property type="term" value="P:maltodextrin transmembrane transport"/>
    <property type="evidence" value="ECO:0007669"/>
    <property type="project" value="TreeGrafter"/>
</dbReference>
<dbReference type="OrthoDB" id="9780991at2"/>
<dbReference type="PROSITE" id="PS51318">
    <property type="entry name" value="TAT"/>
    <property type="match status" value="1"/>
</dbReference>
<evidence type="ECO:0000256" key="1">
    <source>
        <dbReference type="ARBA" id="ARBA00008520"/>
    </source>
</evidence>
<proteinExistence type="inferred from homology"/>
<feature type="compositionally biased region" description="Polar residues" evidence="4">
    <location>
        <begin position="39"/>
        <end position="49"/>
    </location>
</feature>
<dbReference type="PANTHER" id="PTHR30061">
    <property type="entry name" value="MALTOSE-BINDING PERIPLASMIC PROTEIN"/>
    <property type="match status" value="1"/>
</dbReference>
<keyword evidence="2" id="KW-0813">Transport</keyword>
<evidence type="ECO:0000313" key="7">
    <source>
        <dbReference type="Proteomes" id="UP000199137"/>
    </source>
</evidence>
<dbReference type="Proteomes" id="UP000199137">
    <property type="component" value="Unassembled WGS sequence"/>
</dbReference>
<dbReference type="GO" id="GO:0015768">
    <property type="term" value="P:maltose transport"/>
    <property type="evidence" value="ECO:0007669"/>
    <property type="project" value="TreeGrafter"/>
</dbReference>
<gene>
    <name evidence="6" type="ORF">SAMN05421854_10963</name>
</gene>
<dbReference type="Pfam" id="PF01547">
    <property type="entry name" value="SBP_bac_1"/>
    <property type="match status" value="1"/>
</dbReference>
<dbReference type="STRING" id="112413.SAMN05421854_10963"/>
<dbReference type="GO" id="GO:0055052">
    <property type="term" value="C:ATP-binding cassette (ABC) transporter complex, substrate-binding subunit-containing"/>
    <property type="evidence" value="ECO:0007669"/>
    <property type="project" value="TreeGrafter"/>
</dbReference>
<protein>
    <submittedName>
        <fullName evidence="6">Multiple sugar transport system substrate-binding protein</fullName>
    </submittedName>
</protein>
<keyword evidence="6" id="KW-0762">Sugar transport</keyword>
<feature type="chain" id="PRO_5011756929" evidence="5">
    <location>
        <begin position="23"/>
        <end position="434"/>
    </location>
</feature>